<name>A0A399QVA7_9PROT</name>
<dbReference type="InterPro" id="IPR036390">
    <property type="entry name" value="WH_DNA-bd_sf"/>
</dbReference>
<dbReference type="AlphaFoldDB" id="A0A399QVA7"/>
<keyword evidence="2" id="KW-1185">Reference proteome</keyword>
<dbReference type="InterPro" id="IPR021660">
    <property type="entry name" value="DUF3253"/>
</dbReference>
<dbReference type="RefSeq" id="WP_119380103.1">
    <property type="nucleotide sequence ID" value="NZ_QWGB01000007.1"/>
</dbReference>
<dbReference type="OrthoDB" id="7631458at2"/>
<dbReference type="InterPro" id="IPR036388">
    <property type="entry name" value="WH-like_DNA-bd_sf"/>
</dbReference>
<accession>A0A399QVA7</accession>
<dbReference type="EMBL" id="QWGB01000007">
    <property type="protein sequence ID" value="RIJ22184.1"/>
    <property type="molecule type" value="Genomic_DNA"/>
</dbReference>
<comment type="caution">
    <text evidence="1">The sequence shown here is derived from an EMBL/GenBank/DDBJ whole genome shotgun (WGS) entry which is preliminary data.</text>
</comment>
<sequence>MVSEEDRKRRQKASLDELIIELVNERGADKTVCPSEVARAKRDENWQQLMGEIRVRAVKLADAGQIAIYRKGKPVDPHDFKGVYRLGFPGTE</sequence>
<gene>
    <name evidence="1" type="ORF">D1224_11530</name>
</gene>
<dbReference type="Proteomes" id="UP000265431">
    <property type="component" value="Unassembled WGS sequence"/>
</dbReference>
<dbReference type="Pfam" id="PF11625">
    <property type="entry name" value="DUF3253"/>
    <property type="match status" value="1"/>
</dbReference>
<evidence type="ECO:0000313" key="1">
    <source>
        <dbReference type="EMBL" id="RIJ22184.1"/>
    </source>
</evidence>
<protein>
    <submittedName>
        <fullName evidence="1">DUF3253 domain-containing protein</fullName>
    </submittedName>
</protein>
<dbReference type="Gene3D" id="1.10.10.10">
    <property type="entry name" value="Winged helix-like DNA-binding domain superfamily/Winged helix DNA-binding domain"/>
    <property type="match status" value="1"/>
</dbReference>
<organism evidence="1 2">
    <name type="scientific">Henriciella barbarensis</name>
    <dbReference type="NCBI Taxonomy" id="86342"/>
    <lineage>
        <taxon>Bacteria</taxon>
        <taxon>Pseudomonadati</taxon>
        <taxon>Pseudomonadota</taxon>
        <taxon>Alphaproteobacteria</taxon>
        <taxon>Hyphomonadales</taxon>
        <taxon>Hyphomonadaceae</taxon>
        <taxon>Henriciella</taxon>
    </lineage>
</organism>
<proteinExistence type="predicted"/>
<reference evidence="1 2" key="1">
    <citation type="submission" date="2018-08" db="EMBL/GenBank/DDBJ databases">
        <title>Henriciella mobilis sp. nov., isolated from seawater.</title>
        <authorList>
            <person name="Cheng H."/>
            <person name="Wu Y.-H."/>
            <person name="Xu X.-W."/>
            <person name="Guo L.-L."/>
        </authorList>
    </citation>
    <scope>NUCLEOTIDE SEQUENCE [LARGE SCALE GENOMIC DNA]</scope>
    <source>
        <strain evidence="1 2">CCUG66934</strain>
    </source>
</reference>
<dbReference type="SUPFAM" id="SSF46785">
    <property type="entry name" value="Winged helix' DNA-binding domain"/>
    <property type="match status" value="1"/>
</dbReference>
<evidence type="ECO:0000313" key="2">
    <source>
        <dbReference type="Proteomes" id="UP000265431"/>
    </source>
</evidence>